<name>A0A245ZVN5_9SPHN</name>
<keyword evidence="2" id="KW-1185">Reference proteome</keyword>
<dbReference type="AlphaFoldDB" id="A0A245ZVN5"/>
<dbReference type="RefSeq" id="WP_088366012.1">
    <property type="nucleotide sequence ID" value="NZ_NBBI01000001.1"/>
</dbReference>
<sequence length="360" mass="38422">MIAQTLDPFGYWPAQRSRIRPLGGKDKSEDSSYVFHTSYVAAAPGPSIAEIEIAGLTADVGMLAIRIFQHLPDGKPPVTERGKITVLLPSLAKAPRRIRLPFEALPGALYAVTGYVYGECSARADGIAITIASRAGEDEDPARRRSLFGRLKARRASAMISSTEPQLAWPVSQGFTTDQVDESDFKRLDAQLAQHGSVKDRWEAAFIVRVLEEYGRLEPEARGLAASAHPEPVAAFASTVGCAMQAIALPPGESLDAACSTQAPGSDGVGFDFAYTRSDTFGAGDVARALKLIEDLLARLRPGGLAIVMAQTGPQLDRHGLNRIALEIAAQGHFTAQLRHGKTPGPFGLVVRAATENILA</sequence>
<reference evidence="1 2" key="1">
    <citation type="submission" date="2017-03" db="EMBL/GenBank/DDBJ databases">
        <title>Genome sequence of Sphingomonas dokdonensis DSM 21029.</title>
        <authorList>
            <person name="Poehlein A."/>
            <person name="Wuebbeler J.H."/>
            <person name="Steinbuechel A."/>
            <person name="Daniel R."/>
        </authorList>
    </citation>
    <scope>NUCLEOTIDE SEQUENCE [LARGE SCALE GENOMIC DNA]</scope>
    <source>
        <strain evidence="1 2">DSM 21029</strain>
    </source>
</reference>
<protein>
    <submittedName>
        <fullName evidence="1">Uncharacterized protein</fullName>
    </submittedName>
</protein>
<gene>
    <name evidence="1" type="ORF">SPDO_07010</name>
</gene>
<proteinExistence type="predicted"/>
<organism evidence="1 2">
    <name type="scientific">Sphingomonas dokdonensis</name>
    <dbReference type="NCBI Taxonomy" id="344880"/>
    <lineage>
        <taxon>Bacteria</taxon>
        <taxon>Pseudomonadati</taxon>
        <taxon>Pseudomonadota</taxon>
        <taxon>Alphaproteobacteria</taxon>
        <taxon>Sphingomonadales</taxon>
        <taxon>Sphingomonadaceae</taxon>
        <taxon>Sphingomonas</taxon>
    </lineage>
</organism>
<dbReference type="OrthoDB" id="2548453at2"/>
<comment type="caution">
    <text evidence="1">The sequence shown here is derived from an EMBL/GenBank/DDBJ whole genome shotgun (WGS) entry which is preliminary data.</text>
</comment>
<dbReference type="Proteomes" id="UP000197290">
    <property type="component" value="Unassembled WGS sequence"/>
</dbReference>
<dbReference type="EMBL" id="NBBI01000001">
    <property type="protein sequence ID" value="OWK33813.1"/>
    <property type="molecule type" value="Genomic_DNA"/>
</dbReference>
<evidence type="ECO:0000313" key="1">
    <source>
        <dbReference type="EMBL" id="OWK33813.1"/>
    </source>
</evidence>
<accession>A0A245ZVN5</accession>
<evidence type="ECO:0000313" key="2">
    <source>
        <dbReference type="Proteomes" id="UP000197290"/>
    </source>
</evidence>